<dbReference type="GO" id="GO:0003676">
    <property type="term" value="F:nucleic acid binding"/>
    <property type="evidence" value="ECO:0007669"/>
    <property type="project" value="InterPro"/>
</dbReference>
<organism evidence="5 6">
    <name type="scientific">Rubellimicrobium roseum</name>
    <dbReference type="NCBI Taxonomy" id="687525"/>
    <lineage>
        <taxon>Bacteria</taxon>
        <taxon>Pseudomonadati</taxon>
        <taxon>Pseudomonadota</taxon>
        <taxon>Alphaproteobacteria</taxon>
        <taxon>Rhodobacterales</taxon>
        <taxon>Roseobacteraceae</taxon>
        <taxon>Rubellimicrobium</taxon>
    </lineage>
</organism>
<keyword evidence="5" id="KW-0548">Nucleotidyltransferase</keyword>
<feature type="region of interest" description="Disordered" evidence="3">
    <location>
        <begin position="179"/>
        <end position="219"/>
    </location>
</feature>
<dbReference type="RefSeq" id="WP_246045503.1">
    <property type="nucleotide sequence ID" value="NZ_VDFV01000039.1"/>
</dbReference>
<dbReference type="GO" id="GO:0006260">
    <property type="term" value="P:DNA replication"/>
    <property type="evidence" value="ECO:0007669"/>
    <property type="project" value="InterPro"/>
</dbReference>
<evidence type="ECO:0000259" key="4">
    <source>
        <dbReference type="Pfam" id="PF01336"/>
    </source>
</evidence>
<protein>
    <recommendedName>
        <fullName evidence="2">Error-prone DNA polymerase</fullName>
    </recommendedName>
</protein>
<evidence type="ECO:0000313" key="6">
    <source>
        <dbReference type="Proteomes" id="UP000305709"/>
    </source>
</evidence>
<dbReference type="EMBL" id="VDFV01000039">
    <property type="protein sequence ID" value="TNC65150.1"/>
    <property type="molecule type" value="Genomic_DNA"/>
</dbReference>
<evidence type="ECO:0000256" key="2">
    <source>
        <dbReference type="ARBA" id="ARBA00017273"/>
    </source>
</evidence>
<dbReference type="InterPro" id="IPR004805">
    <property type="entry name" value="DnaE2/DnaE/PolC"/>
</dbReference>
<proteinExistence type="inferred from homology"/>
<comment type="similarity">
    <text evidence="1">Belongs to the DNA polymerase type-C family. DnaE2 subfamily.</text>
</comment>
<feature type="domain" description="OB" evidence="4">
    <location>
        <begin position="94"/>
        <end position="166"/>
    </location>
</feature>
<dbReference type="Proteomes" id="UP000305709">
    <property type="component" value="Unassembled WGS sequence"/>
</dbReference>
<dbReference type="PANTHER" id="PTHR32294:SF4">
    <property type="entry name" value="ERROR-PRONE DNA POLYMERASE"/>
    <property type="match status" value="1"/>
</dbReference>
<keyword evidence="5" id="KW-0808">Transferase</keyword>
<dbReference type="AlphaFoldDB" id="A0A5C4NBN5"/>
<evidence type="ECO:0000256" key="3">
    <source>
        <dbReference type="SAM" id="MobiDB-lite"/>
    </source>
</evidence>
<accession>A0A5C4NBN5</accession>
<gene>
    <name evidence="5" type="primary">dnaE2</name>
    <name evidence="5" type="ORF">FHG71_17730</name>
</gene>
<reference evidence="5 6" key="1">
    <citation type="submission" date="2019-06" db="EMBL/GenBank/DDBJ databases">
        <authorList>
            <person name="Jiang L."/>
        </authorList>
    </citation>
    <scope>NUCLEOTIDE SEQUENCE [LARGE SCALE GENOMIC DNA]</scope>
    <source>
        <strain evidence="5 6">YIM 48858</strain>
    </source>
</reference>
<dbReference type="InterPro" id="IPR012340">
    <property type="entry name" value="NA-bd_OB-fold"/>
</dbReference>
<dbReference type="GO" id="GO:0008408">
    <property type="term" value="F:3'-5' exonuclease activity"/>
    <property type="evidence" value="ECO:0007669"/>
    <property type="project" value="InterPro"/>
</dbReference>
<dbReference type="InterPro" id="IPR004365">
    <property type="entry name" value="NA-bd_OB_tRNA"/>
</dbReference>
<feature type="non-terminal residue" evidence="5">
    <location>
        <position position="1"/>
    </location>
</feature>
<name>A0A5C4NBN5_9RHOB</name>
<comment type="caution">
    <text evidence="5">The sequence shown here is derived from an EMBL/GenBank/DDBJ whole genome shotgun (WGS) entry which is preliminary data.</text>
</comment>
<dbReference type="Pfam" id="PF01336">
    <property type="entry name" value="tRNA_anti-codon"/>
    <property type="match status" value="1"/>
</dbReference>
<evidence type="ECO:0000256" key="1">
    <source>
        <dbReference type="ARBA" id="ARBA00007391"/>
    </source>
</evidence>
<keyword evidence="6" id="KW-1185">Reference proteome</keyword>
<evidence type="ECO:0000313" key="5">
    <source>
        <dbReference type="EMBL" id="TNC65150.1"/>
    </source>
</evidence>
<dbReference type="PANTHER" id="PTHR32294">
    <property type="entry name" value="DNA POLYMERASE III SUBUNIT ALPHA"/>
    <property type="match status" value="1"/>
</dbReference>
<dbReference type="Gene3D" id="2.40.50.140">
    <property type="entry name" value="Nucleic acid-binding proteins"/>
    <property type="match status" value="1"/>
</dbReference>
<sequence>VRALGDEPLPLFAAAQARKVDEDDDAGSMAYAPEIVEPPVALRPMTAGREVVEDYGHVGLTLRAHPLAFLREDLRRWRLLTCAEATARRDRSPVRLAGIVLVRQKPGSAKGVLFITLEDETGVANLVIWPQLFEASRRIVLGARLLGVEGQVQREGEVVHIVARRLHDMSDLLDSLGKRDAGGLRGEPANKSGYSDMHRANTAARSAPRGCDSTSDVSPKAIRLRPRDFR</sequence>
<dbReference type="CDD" id="cd04485">
    <property type="entry name" value="DnaE_OBF"/>
    <property type="match status" value="1"/>
</dbReference>
<dbReference type="GO" id="GO:0016779">
    <property type="term" value="F:nucleotidyltransferase activity"/>
    <property type="evidence" value="ECO:0007669"/>
    <property type="project" value="UniProtKB-KW"/>
</dbReference>